<dbReference type="GO" id="GO:0003676">
    <property type="term" value="F:nucleic acid binding"/>
    <property type="evidence" value="ECO:0007669"/>
    <property type="project" value="InterPro"/>
</dbReference>
<accession>A0A518K5Y3</accession>
<dbReference type="GO" id="GO:0032259">
    <property type="term" value="P:methylation"/>
    <property type="evidence" value="ECO:0007669"/>
    <property type="project" value="UniProtKB-KW"/>
</dbReference>
<keyword evidence="2" id="KW-0949">S-adenosyl-L-methionine</keyword>
<dbReference type="EMBL" id="CP036349">
    <property type="protein sequence ID" value="QDV73203.1"/>
    <property type="molecule type" value="Genomic_DNA"/>
</dbReference>
<evidence type="ECO:0000313" key="4">
    <source>
        <dbReference type="EMBL" id="QDV73203.1"/>
    </source>
</evidence>
<dbReference type="GO" id="GO:0008170">
    <property type="term" value="F:N-methyltransferase activity"/>
    <property type="evidence" value="ECO:0007669"/>
    <property type="project" value="UniProtKB-ARBA"/>
</dbReference>
<dbReference type="SUPFAM" id="SSF53335">
    <property type="entry name" value="S-adenosyl-L-methionine-dependent methyltransferases"/>
    <property type="match status" value="1"/>
</dbReference>
<dbReference type="Gene3D" id="3.40.50.150">
    <property type="entry name" value="Vaccinia Virus protein VP39"/>
    <property type="match status" value="1"/>
</dbReference>
<keyword evidence="5" id="KW-1185">Reference proteome</keyword>
<keyword evidence="4" id="KW-0808">Transferase</keyword>
<dbReference type="KEGG" id="bmei:Spa11_13990"/>
<dbReference type="GO" id="GO:0008757">
    <property type="term" value="F:S-adenosylmethionine-dependent methyltransferase activity"/>
    <property type="evidence" value="ECO:0007669"/>
    <property type="project" value="UniProtKB-ARBA"/>
</dbReference>
<feature type="domain" description="Methyltransferase small" evidence="3">
    <location>
        <begin position="9"/>
        <end position="105"/>
    </location>
</feature>
<proteinExistence type="predicted"/>
<evidence type="ECO:0000259" key="3">
    <source>
        <dbReference type="Pfam" id="PF05175"/>
    </source>
</evidence>
<dbReference type="PROSITE" id="PS00092">
    <property type="entry name" value="N6_MTASE"/>
    <property type="match status" value="1"/>
</dbReference>
<reference evidence="4 5" key="1">
    <citation type="submission" date="2019-02" db="EMBL/GenBank/DDBJ databases">
        <title>Deep-cultivation of Planctomycetes and their phenomic and genomic characterization uncovers novel biology.</title>
        <authorList>
            <person name="Wiegand S."/>
            <person name="Jogler M."/>
            <person name="Boedeker C."/>
            <person name="Pinto D."/>
            <person name="Vollmers J."/>
            <person name="Rivas-Marin E."/>
            <person name="Kohn T."/>
            <person name="Peeters S.H."/>
            <person name="Heuer A."/>
            <person name="Rast P."/>
            <person name="Oberbeckmann S."/>
            <person name="Bunk B."/>
            <person name="Jeske O."/>
            <person name="Meyerdierks A."/>
            <person name="Storesund J.E."/>
            <person name="Kallscheuer N."/>
            <person name="Luecker S."/>
            <person name="Lage O.M."/>
            <person name="Pohl T."/>
            <person name="Merkel B.J."/>
            <person name="Hornburger P."/>
            <person name="Mueller R.-W."/>
            <person name="Bruemmer F."/>
            <person name="Labrenz M."/>
            <person name="Spormann A.M."/>
            <person name="Op den Camp H."/>
            <person name="Overmann J."/>
            <person name="Amann R."/>
            <person name="Jetten M.S.M."/>
            <person name="Mascher T."/>
            <person name="Medema M.H."/>
            <person name="Devos D.P."/>
            <person name="Kaster A.-K."/>
            <person name="Ovreas L."/>
            <person name="Rohde M."/>
            <person name="Galperin M.Y."/>
            <person name="Jogler C."/>
        </authorList>
    </citation>
    <scope>NUCLEOTIDE SEQUENCE [LARGE SCALE GENOMIC DNA]</scope>
    <source>
        <strain evidence="4 5">Spa11</strain>
    </source>
</reference>
<name>A0A518K5Y3_9BACT</name>
<gene>
    <name evidence="4" type="ORF">Spa11_13990</name>
</gene>
<evidence type="ECO:0000256" key="1">
    <source>
        <dbReference type="ARBA" id="ARBA00022603"/>
    </source>
</evidence>
<dbReference type="InterPro" id="IPR002052">
    <property type="entry name" value="DNA_methylase_N6_adenine_CS"/>
</dbReference>
<evidence type="ECO:0000256" key="2">
    <source>
        <dbReference type="ARBA" id="ARBA00022691"/>
    </source>
</evidence>
<keyword evidence="1 4" id="KW-0489">Methyltransferase</keyword>
<dbReference type="Proteomes" id="UP000316426">
    <property type="component" value="Chromosome"/>
</dbReference>
<dbReference type="InterPro" id="IPR007848">
    <property type="entry name" value="Small_mtfrase_dom"/>
</dbReference>
<organism evidence="4 5">
    <name type="scientific">Botrimarina mediterranea</name>
    <dbReference type="NCBI Taxonomy" id="2528022"/>
    <lineage>
        <taxon>Bacteria</taxon>
        <taxon>Pseudomonadati</taxon>
        <taxon>Planctomycetota</taxon>
        <taxon>Planctomycetia</taxon>
        <taxon>Pirellulales</taxon>
        <taxon>Lacipirellulaceae</taxon>
        <taxon>Botrimarina</taxon>
    </lineage>
</organism>
<dbReference type="PRINTS" id="PR00507">
    <property type="entry name" value="N12N6MTFRASE"/>
</dbReference>
<dbReference type="RefSeq" id="WP_145109782.1">
    <property type="nucleotide sequence ID" value="NZ_CP036349.1"/>
</dbReference>
<sequence length="114" mass="12718">MLDLADIQADHQVLEPSCGMGSIVDSLYEQLPELDVTAIEMNRTLKPVLDAKGYAVYFGDFLEHQGEYDRIVMNPPFERGENSDIDHMRHAYTLLKPGGKLVSVMGEGAFSRSD</sequence>
<protein>
    <submittedName>
        <fullName evidence="4">Methyltransferase small domain protein</fullName>
    </submittedName>
</protein>
<dbReference type="CDD" id="cd02440">
    <property type="entry name" value="AdoMet_MTases"/>
    <property type="match status" value="1"/>
</dbReference>
<dbReference type="AlphaFoldDB" id="A0A518K5Y3"/>
<dbReference type="InterPro" id="IPR029063">
    <property type="entry name" value="SAM-dependent_MTases_sf"/>
</dbReference>
<evidence type="ECO:0000313" key="5">
    <source>
        <dbReference type="Proteomes" id="UP000316426"/>
    </source>
</evidence>
<dbReference type="Pfam" id="PF05175">
    <property type="entry name" value="MTS"/>
    <property type="match status" value="1"/>
</dbReference>